<dbReference type="SUPFAM" id="SSF75304">
    <property type="entry name" value="Amidase signature (AS) enzymes"/>
    <property type="match status" value="1"/>
</dbReference>
<dbReference type="eggNOG" id="KOG1212">
    <property type="taxonomic scope" value="Eukaryota"/>
</dbReference>
<dbReference type="PANTHER" id="PTHR46072:SF4">
    <property type="entry name" value="AMIDASE C550.07-RELATED"/>
    <property type="match status" value="1"/>
</dbReference>
<name>Q6CR14_KLULA</name>
<sequence>MTIEIAPTNEQAFQQFKPLIEKYNAEKVEQMKSYDPEFYVKCISTIPSDAELDSQSIDPRQYLGQLLDASELKIVNDYTINDLLSKQLDGSLTAVEIANAFIKSAIIAQLTTNCIMQFLIPNALDKAAKLDVYLKENGKLVGPMHGIPISLKEHLSFKGEITHASYVSLLSSVTPKHALTVDIFDKQGALYHVRTAQPQTIMHLDTWNIITGRTRNPRSTKLSPGGSSGGESAAIGMHGSVIGIGTDIGGSIRCPAAFAGICGMRPTVKRVSLLDVTPSSGGQESIVPTIGPLARSIEELDYFMKHYINDGKPWESDTTSIPIPWREAELPQKIKVGVLYTDNLVTPYPAIVRGMKTAAEQLAKHSDTFEIVDLAPYWFSEQEMLDIYTTNLVLYTIDGNKGQLSLTEKSGEPILPLTEHYFKFGGGKPLSAFENRQHNHVRDVNQQRIFEEFFKKTSSSLGLDFILSPTNVSPAEIPAESFYWGYTSFWNLFDYPNVIFPSGVSHDVELDSHVDEGSLLSNEYEKKVWYNTNGSLRYDASQFINAPVGLQLTGKRYDDENVVAAVKKITKALGVGRQ</sequence>
<dbReference type="Proteomes" id="UP000000598">
    <property type="component" value="Chromosome D"/>
</dbReference>
<protein>
    <recommendedName>
        <fullName evidence="3">amidase</fullName>
        <ecNumber evidence="3">3.5.1.4</ecNumber>
    </recommendedName>
</protein>
<dbReference type="AlphaFoldDB" id="Q6CR14"/>
<evidence type="ECO:0000256" key="4">
    <source>
        <dbReference type="ARBA" id="ARBA00022801"/>
    </source>
</evidence>
<evidence type="ECO:0000313" key="9">
    <source>
        <dbReference type="Proteomes" id="UP000000598"/>
    </source>
</evidence>
<dbReference type="HOGENOM" id="CLU_009600_9_2_1"/>
<comment type="similarity">
    <text evidence="2">Belongs to the amidase family.</text>
</comment>
<gene>
    <name evidence="8" type="ORF">KLLA0_D12628g</name>
</gene>
<comment type="catalytic activity">
    <reaction evidence="1">
        <text>a monocarboxylic acid amide + H2O = a monocarboxylate + NH4(+)</text>
        <dbReference type="Rhea" id="RHEA:12020"/>
        <dbReference type="ChEBI" id="CHEBI:15377"/>
        <dbReference type="ChEBI" id="CHEBI:28938"/>
        <dbReference type="ChEBI" id="CHEBI:35757"/>
        <dbReference type="ChEBI" id="CHEBI:83628"/>
        <dbReference type="EC" id="3.5.1.4"/>
    </reaction>
</comment>
<evidence type="ECO:0000256" key="5">
    <source>
        <dbReference type="PIRSR" id="PIRSR001221-1"/>
    </source>
</evidence>
<feature type="active site" description="Charge relay system" evidence="5">
    <location>
        <position position="227"/>
    </location>
</feature>
<dbReference type="PIRSF" id="PIRSF001221">
    <property type="entry name" value="Amidase_fungi"/>
    <property type="match status" value="1"/>
</dbReference>
<dbReference type="PANTHER" id="PTHR46072">
    <property type="entry name" value="AMIDASE-RELATED-RELATED"/>
    <property type="match status" value="1"/>
</dbReference>
<dbReference type="InterPro" id="IPR036928">
    <property type="entry name" value="AS_sf"/>
</dbReference>
<dbReference type="InterPro" id="IPR020556">
    <property type="entry name" value="Amidase_CS"/>
</dbReference>
<dbReference type="KEGG" id="kla:KLLA0_D12628g"/>
<dbReference type="OMA" id="WNYTAVW"/>
<dbReference type="Pfam" id="PF01425">
    <property type="entry name" value="Amidase"/>
    <property type="match status" value="1"/>
</dbReference>
<feature type="active site" description="Acyl-ester intermediate" evidence="5">
    <location>
        <position position="251"/>
    </location>
</feature>
<dbReference type="InParanoid" id="Q6CR14"/>
<dbReference type="RefSeq" id="XP_453625.1">
    <property type="nucleotide sequence ID" value="XM_453625.1"/>
</dbReference>
<evidence type="ECO:0000256" key="6">
    <source>
        <dbReference type="PIRSR" id="PIRSR001221-2"/>
    </source>
</evidence>
<dbReference type="GeneID" id="2893371"/>
<evidence type="ECO:0000256" key="1">
    <source>
        <dbReference type="ARBA" id="ARBA00001311"/>
    </source>
</evidence>
<evidence type="ECO:0000256" key="3">
    <source>
        <dbReference type="ARBA" id="ARBA00012922"/>
    </source>
</evidence>
<dbReference type="GO" id="GO:0004040">
    <property type="term" value="F:amidase activity"/>
    <property type="evidence" value="ECO:0007669"/>
    <property type="project" value="UniProtKB-EC"/>
</dbReference>
<feature type="binding site" evidence="6">
    <location>
        <begin position="248"/>
        <end position="251"/>
    </location>
    <ligand>
        <name>substrate</name>
    </ligand>
</feature>
<feature type="binding site" evidence="6">
    <location>
        <position position="201"/>
    </location>
    <ligand>
        <name>substrate</name>
    </ligand>
</feature>
<dbReference type="Gene3D" id="3.90.1300.10">
    <property type="entry name" value="Amidase signature (AS) domain"/>
    <property type="match status" value="1"/>
</dbReference>
<dbReference type="InterPro" id="IPR023631">
    <property type="entry name" value="Amidase_dom"/>
</dbReference>
<dbReference type="FunCoup" id="Q6CR14">
    <property type="interactions" value="62"/>
</dbReference>
<dbReference type="EC" id="3.5.1.4" evidence="3"/>
<proteinExistence type="inferred from homology"/>
<dbReference type="STRING" id="284590.Q6CR14"/>
<feature type="binding site" evidence="6">
    <location>
        <position position="227"/>
    </location>
    <ligand>
        <name>substrate</name>
    </ligand>
</feature>
<feature type="active site" description="Charge relay system" evidence="5">
    <location>
        <position position="152"/>
    </location>
</feature>
<evidence type="ECO:0000259" key="7">
    <source>
        <dbReference type="Pfam" id="PF01425"/>
    </source>
</evidence>
<accession>Q6CR14</accession>
<reference evidence="8 9" key="1">
    <citation type="journal article" date="2004" name="Nature">
        <title>Genome evolution in yeasts.</title>
        <authorList>
            <consortium name="Genolevures"/>
            <person name="Dujon B."/>
            <person name="Sherman D."/>
            <person name="Fischer G."/>
            <person name="Durrens P."/>
            <person name="Casaregola S."/>
            <person name="Lafontaine I."/>
            <person name="de Montigny J."/>
            <person name="Marck C."/>
            <person name="Neuveglise C."/>
            <person name="Talla E."/>
            <person name="Goffard N."/>
            <person name="Frangeul L."/>
            <person name="Aigle M."/>
            <person name="Anthouard V."/>
            <person name="Babour A."/>
            <person name="Barbe V."/>
            <person name="Barnay S."/>
            <person name="Blanchin S."/>
            <person name="Beckerich J.M."/>
            <person name="Beyne E."/>
            <person name="Bleykasten C."/>
            <person name="Boisrame A."/>
            <person name="Boyer J."/>
            <person name="Cattolico L."/>
            <person name="Confanioleri F."/>
            <person name="de Daruvar A."/>
            <person name="Despons L."/>
            <person name="Fabre E."/>
            <person name="Fairhead C."/>
            <person name="Ferry-Dumazet H."/>
            <person name="Groppi A."/>
            <person name="Hantraye F."/>
            <person name="Hennequin C."/>
            <person name="Jauniaux N."/>
            <person name="Joyet P."/>
            <person name="Kachouri R."/>
            <person name="Kerrest A."/>
            <person name="Koszul R."/>
            <person name="Lemaire M."/>
            <person name="Lesur I."/>
            <person name="Ma L."/>
            <person name="Muller H."/>
            <person name="Nicaud J.M."/>
            <person name="Nikolski M."/>
            <person name="Oztas S."/>
            <person name="Ozier-Kalogeropoulos O."/>
            <person name="Pellenz S."/>
            <person name="Potier S."/>
            <person name="Richard G.F."/>
            <person name="Straub M.L."/>
            <person name="Suleau A."/>
            <person name="Swennene D."/>
            <person name="Tekaia F."/>
            <person name="Wesolowski-Louvel M."/>
            <person name="Westhof E."/>
            <person name="Wirth B."/>
            <person name="Zeniou-Meyer M."/>
            <person name="Zivanovic I."/>
            <person name="Bolotin-Fukuhara M."/>
            <person name="Thierry A."/>
            <person name="Bouchier C."/>
            <person name="Caudron B."/>
            <person name="Scarpelli C."/>
            <person name="Gaillardin C."/>
            <person name="Weissenbach J."/>
            <person name="Wincker P."/>
            <person name="Souciet J.L."/>
        </authorList>
    </citation>
    <scope>NUCLEOTIDE SEQUENCE [LARGE SCALE GENOMIC DNA]</scope>
    <source>
        <strain evidence="9">ATCC 8585 / CBS 2359 / DSM 70799 / NBRC 1267 / NRRL Y-1140 / WM37</strain>
    </source>
</reference>
<evidence type="ECO:0000256" key="2">
    <source>
        <dbReference type="ARBA" id="ARBA00009199"/>
    </source>
</evidence>
<evidence type="ECO:0000313" key="8">
    <source>
        <dbReference type="EMBL" id="CAH00721.1"/>
    </source>
</evidence>
<keyword evidence="4" id="KW-0378">Hydrolase</keyword>
<organism evidence="8 9">
    <name type="scientific">Kluyveromyces lactis (strain ATCC 8585 / CBS 2359 / DSM 70799 / NBRC 1267 / NRRL Y-1140 / WM37)</name>
    <name type="common">Yeast</name>
    <name type="synonym">Candida sphaerica</name>
    <dbReference type="NCBI Taxonomy" id="284590"/>
    <lineage>
        <taxon>Eukaryota</taxon>
        <taxon>Fungi</taxon>
        <taxon>Dikarya</taxon>
        <taxon>Ascomycota</taxon>
        <taxon>Saccharomycotina</taxon>
        <taxon>Saccharomycetes</taxon>
        <taxon>Saccharomycetales</taxon>
        <taxon>Saccharomycetaceae</taxon>
        <taxon>Kluyveromyces</taxon>
    </lineage>
</organism>
<dbReference type="PROSITE" id="PS00571">
    <property type="entry name" value="AMIDASES"/>
    <property type="match status" value="1"/>
</dbReference>
<dbReference type="EMBL" id="CR382124">
    <property type="protein sequence ID" value="CAH00721.1"/>
    <property type="molecule type" value="Genomic_DNA"/>
</dbReference>
<feature type="domain" description="Amidase" evidence="7">
    <location>
        <begin position="96"/>
        <end position="562"/>
    </location>
</feature>
<keyword evidence="9" id="KW-1185">Reference proteome</keyword>
<dbReference type="PaxDb" id="284590-Q6CR14"/>